<dbReference type="Proteomes" id="UP000030853">
    <property type="component" value="Unassembled WGS sequence"/>
</dbReference>
<evidence type="ECO:0000313" key="4">
    <source>
        <dbReference type="EMBL" id="KHJ68897.1"/>
    </source>
</evidence>
<dbReference type="AlphaFoldDB" id="A0A0B1RCF4"/>
<dbReference type="GO" id="GO:0006152">
    <property type="term" value="P:purine nucleoside catabolic process"/>
    <property type="evidence" value="ECO:0007669"/>
    <property type="project" value="TreeGrafter"/>
</dbReference>
<dbReference type="InterPro" id="IPR036452">
    <property type="entry name" value="Ribo_hydro-like"/>
</dbReference>
<dbReference type="RefSeq" id="WP_039329546.1">
    <property type="nucleotide sequence ID" value="NZ_JTJJ01000027.1"/>
</dbReference>
<dbReference type="PANTHER" id="PTHR12304">
    <property type="entry name" value="INOSINE-URIDINE PREFERRING NUCLEOSIDE HYDROLASE"/>
    <property type="match status" value="1"/>
</dbReference>
<feature type="domain" description="Inosine/uridine-preferring nucleoside hydrolase" evidence="3">
    <location>
        <begin position="4"/>
        <end position="312"/>
    </location>
</feature>
<dbReference type="PANTHER" id="PTHR12304:SF4">
    <property type="entry name" value="URIDINE NUCLEOSIDASE"/>
    <property type="match status" value="1"/>
</dbReference>
<dbReference type="InterPro" id="IPR023186">
    <property type="entry name" value="IUNH"/>
</dbReference>
<evidence type="ECO:0000256" key="1">
    <source>
        <dbReference type="ARBA" id="ARBA00022801"/>
    </source>
</evidence>
<protein>
    <submittedName>
        <fullName evidence="4">Hydrolase</fullName>
    </submittedName>
</protein>
<gene>
    <name evidence="4" type="ORF">QU24_07085</name>
</gene>
<dbReference type="EMBL" id="JTJJ01000027">
    <property type="protein sequence ID" value="KHJ68897.1"/>
    <property type="molecule type" value="Genomic_DNA"/>
</dbReference>
<organism evidence="4 5">
    <name type="scientific">Pantoea rodasii</name>
    <dbReference type="NCBI Taxonomy" id="1076549"/>
    <lineage>
        <taxon>Bacteria</taxon>
        <taxon>Pseudomonadati</taxon>
        <taxon>Pseudomonadota</taxon>
        <taxon>Gammaproteobacteria</taxon>
        <taxon>Enterobacterales</taxon>
        <taxon>Erwiniaceae</taxon>
        <taxon>Pantoea</taxon>
    </lineage>
</organism>
<reference evidence="4 5" key="1">
    <citation type="submission" date="2014-11" db="EMBL/GenBank/DDBJ databases">
        <title>Genome sequencing of Pantoea rodasii ND03.</title>
        <authorList>
            <person name="Muhamad Yunos N.Y."/>
            <person name="Chan K.-G."/>
        </authorList>
    </citation>
    <scope>NUCLEOTIDE SEQUENCE [LARGE SCALE GENOMIC DNA]</scope>
    <source>
        <strain evidence="4 5">ND03</strain>
    </source>
</reference>
<dbReference type="InterPro" id="IPR001910">
    <property type="entry name" value="Inosine/uridine_hydrolase_dom"/>
</dbReference>
<name>A0A0B1RCF4_9GAMM</name>
<comment type="caution">
    <text evidence="4">The sequence shown here is derived from an EMBL/GenBank/DDBJ whole genome shotgun (WGS) entry which is preliminary data.</text>
</comment>
<sequence length="327" mass="35660">MKRLIIDCDPGNGIAGANTDDGLALALALASPSLSVELITTVTGNTPSAVGAQVAKDLLQRLGLNIPVVQGALQALREDPAPWRARLDGVQDEKLGELWRGVRQPQVLAADGNDAAGVMGQLICDNPGEFTLVAIGPLTNVALALQRYPQMAESVAEIVIMGGVFALDDYIKDTNFGLDPEAAHQVLHSGATITLVPMDATTQTLMTHQDLNRLTANDHPLPQFVRETLRPWIDYSIRTRHLPGCWIHDALVIAWLLNQRVADGVDYHVDIELRAGATRGKSWRYRLPLRLDIGVPEQTGALVHVMHSVNNPLLLEMIEQAFNRLKR</sequence>
<dbReference type="GO" id="GO:0008477">
    <property type="term" value="F:purine nucleosidase activity"/>
    <property type="evidence" value="ECO:0007669"/>
    <property type="project" value="TreeGrafter"/>
</dbReference>
<dbReference type="GO" id="GO:0005829">
    <property type="term" value="C:cytosol"/>
    <property type="evidence" value="ECO:0007669"/>
    <property type="project" value="TreeGrafter"/>
</dbReference>
<evidence type="ECO:0000313" key="5">
    <source>
        <dbReference type="Proteomes" id="UP000030853"/>
    </source>
</evidence>
<keyword evidence="2" id="KW-0326">Glycosidase</keyword>
<dbReference type="SUPFAM" id="SSF53590">
    <property type="entry name" value="Nucleoside hydrolase"/>
    <property type="match status" value="1"/>
</dbReference>
<keyword evidence="1 4" id="KW-0378">Hydrolase</keyword>
<dbReference type="Pfam" id="PF01156">
    <property type="entry name" value="IU_nuc_hydro"/>
    <property type="match status" value="1"/>
</dbReference>
<proteinExistence type="predicted"/>
<evidence type="ECO:0000256" key="2">
    <source>
        <dbReference type="ARBA" id="ARBA00023295"/>
    </source>
</evidence>
<evidence type="ECO:0000259" key="3">
    <source>
        <dbReference type="Pfam" id="PF01156"/>
    </source>
</evidence>
<accession>A0A0B1RCF4</accession>
<dbReference type="Gene3D" id="3.90.245.10">
    <property type="entry name" value="Ribonucleoside hydrolase-like"/>
    <property type="match status" value="1"/>
</dbReference>